<dbReference type="CDD" id="cd03507">
    <property type="entry name" value="Delta12-FADS-like"/>
    <property type="match status" value="1"/>
</dbReference>
<sequence>MMTTTAMGAFSSSFTANVVARCAKRPANTSRCGSRNVVPLAPVLVLTASSSRPTTPRQRQGKKGASVSLSAIGVAIPPGEASSVLAPPLGPVPSLRELRASIPKECFKPDVAESLKYFVGDLAALIACFGVLSPIVVEHPWLLPIYAPLTGTVMWMNFVVGHDCGHGSFSNNKLLNSVVGHITHSALLVPFWPWAYSHQQHHRFHNHETKDMSHPWMTPERYEATNPIVRFLALDHPWGVFLGFPGYLLLEPKWSSTDGSHFNPQSRLFDKGPKDMRAKCAVSTAACAGFLALTFAACDGPANWAMQYLAPYLCFSWWLFTVTYLQHHDHDTKTYPEKEWEYVLGGLETIDREFGYGIDDITHHITDCHVAHHMFTDMPHYRLPAATEGVRGVLEPRGLYKKRDTRDFATKMFGLHRDVGHCIEADRPRATAEEIKEVLGIRNGAE</sequence>
<dbReference type="AlphaFoldDB" id="A0A7S0SS36"/>
<reference evidence="2" key="1">
    <citation type="submission" date="2021-01" db="EMBL/GenBank/DDBJ databases">
        <authorList>
            <person name="Corre E."/>
            <person name="Pelletier E."/>
            <person name="Niang G."/>
            <person name="Scheremetjew M."/>
            <person name="Finn R."/>
            <person name="Kale V."/>
            <person name="Holt S."/>
            <person name="Cochrane G."/>
            <person name="Meng A."/>
            <person name="Brown T."/>
            <person name="Cohen L."/>
        </authorList>
    </citation>
    <scope>NUCLEOTIDE SEQUENCE</scope>
    <source>
        <strain evidence="2">SL-175</strain>
    </source>
</reference>
<dbReference type="InterPro" id="IPR012171">
    <property type="entry name" value="Fatty_acid_desaturase"/>
</dbReference>
<dbReference type="GO" id="GO:0006629">
    <property type="term" value="P:lipid metabolic process"/>
    <property type="evidence" value="ECO:0007669"/>
    <property type="project" value="InterPro"/>
</dbReference>
<dbReference type="Pfam" id="PF00487">
    <property type="entry name" value="FA_desaturase"/>
    <property type="match status" value="1"/>
</dbReference>
<evidence type="ECO:0000313" key="2">
    <source>
        <dbReference type="EMBL" id="CAD8712679.1"/>
    </source>
</evidence>
<organism evidence="2">
    <name type="scientific">Mantoniella antarctica</name>
    <dbReference type="NCBI Taxonomy" id="81844"/>
    <lineage>
        <taxon>Eukaryota</taxon>
        <taxon>Viridiplantae</taxon>
        <taxon>Chlorophyta</taxon>
        <taxon>Mamiellophyceae</taxon>
        <taxon>Mamiellales</taxon>
        <taxon>Mamiellaceae</taxon>
        <taxon>Mantoniella</taxon>
    </lineage>
</organism>
<dbReference type="EMBL" id="HBFC01025348">
    <property type="protein sequence ID" value="CAD8712679.1"/>
    <property type="molecule type" value="Transcribed_RNA"/>
</dbReference>
<dbReference type="GO" id="GO:0016491">
    <property type="term" value="F:oxidoreductase activity"/>
    <property type="evidence" value="ECO:0007669"/>
    <property type="project" value="InterPro"/>
</dbReference>
<name>A0A7S0SS36_9CHLO</name>
<dbReference type="InterPro" id="IPR005804">
    <property type="entry name" value="FA_desaturase_dom"/>
</dbReference>
<feature type="domain" description="Fatty acid desaturase" evidence="1">
    <location>
        <begin position="141"/>
        <end position="399"/>
    </location>
</feature>
<evidence type="ECO:0000259" key="1">
    <source>
        <dbReference type="Pfam" id="PF00487"/>
    </source>
</evidence>
<proteinExistence type="predicted"/>
<dbReference type="PANTHER" id="PTHR32100">
    <property type="entry name" value="OMEGA-6 FATTY ACID DESATURASE, CHLOROPLASTIC"/>
    <property type="match status" value="1"/>
</dbReference>
<protein>
    <recommendedName>
        <fullName evidence="1">Fatty acid desaturase domain-containing protein</fullName>
    </recommendedName>
</protein>
<gene>
    <name evidence="2" type="ORF">MANT1106_LOCUS15338</name>
</gene>
<accession>A0A7S0SS36</accession>